<dbReference type="Proteomes" id="UP000053766">
    <property type="component" value="Unassembled WGS sequence"/>
</dbReference>
<evidence type="ECO:0000313" key="2">
    <source>
        <dbReference type="Proteomes" id="UP000053766"/>
    </source>
</evidence>
<name>A0A0D8XGV5_DICVI</name>
<gene>
    <name evidence="1" type="ORF">DICVIV_11034</name>
</gene>
<evidence type="ECO:0000313" key="1">
    <source>
        <dbReference type="EMBL" id="KJH42979.1"/>
    </source>
</evidence>
<dbReference type="EMBL" id="KN716605">
    <property type="protein sequence ID" value="KJH42979.1"/>
    <property type="molecule type" value="Genomic_DNA"/>
</dbReference>
<reference evidence="1 2" key="1">
    <citation type="submission" date="2013-11" db="EMBL/GenBank/DDBJ databases">
        <title>Draft genome of the bovine lungworm Dictyocaulus viviparus.</title>
        <authorList>
            <person name="Mitreva M."/>
        </authorList>
    </citation>
    <scope>NUCLEOTIDE SEQUENCE [LARGE SCALE GENOMIC DNA]</scope>
    <source>
        <strain evidence="1 2">HannoverDv2000</strain>
    </source>
</reference>
<protein>
    <submittedName>
        <fullName evidence="1">Uncharacterized protein</fullName>
    </submittedName>
</protein>
<sequence>MLSMDMIMNVLVHLNILVNDVKFAHPVTCKKVVVAYQRYLNLLWCQTLGPYRLSQSHGQLYLLDVAPHLLLFFSSA</sequence>
<reference evidence="2" key="2">
    <citation type="journal article" date="2016" name="Sci. Rep.">
        <title>Dictyocaulus viviparus genome, variome and transcriptome elucidate lungworm biology and support future intervention.</title>
        <authorList>
            <person name="McNulty S.N."/>
            <person name="Strube C."/>
            <person name="Rosa B.A."/>
            <person name="Martin J.C."/>
            <person name="Tyagi R."/>
            <person name="Choi Y.J."/>
            <person name="Wang Q."/>
            <person name="Hallsworth Pepin K."/>
            <person name="Zhang X."/>
            <person name="Ozersky P."/>
            <person name="Wilson R.K."/>
            <person name="Sternberg P.W."/>
            <person name="Gasser R.B."/>
            <person name="Mitreva M."/>
        </authorList>
    </citation>
    <scope>NUCLEOTIDE SEQUENCE [LARGE SCALE GENOMIC DNA]</scope>
    <source>
        <strain evidence="2">HannoverDv2000</strain>
    </source>
</reference>
<organism evidence="1 2">
    <name type="scientific">Dictyocaulus viviparus</name>
    <name type="common">Bovine lungworm</name>
    <dbReference type="NCBI Taxonomy" id="29172"/>
    <lineage>
        <taxon>Eukaryota</taxon>
        <taxon>Metazoa</taxon>
        <taxon>Ecdysozoa</taxon>
        <taxon>Nematoda</taxon>
        <taxon>Chromadorea</taxon>
        <taxon>Rhabditida</taxon>
        <taxon>Rhabditina</taxon>
        <taxon>Rhabditomorpha</taxon>
        <taxon>Strongyloidea</taxon>
        <taxon>Metastrongylidae</taxon>
        <taxon>Dictyocaulus</taxon>
    </lineage>
</organism>
<keyword evidence="2" id="KW-1185">Reference proteome</keyword>
<accession>A0A0D8XGV5</accession>
<dbReference type="AlphaFoldDB" id="A0A0D8XGV5"/>
<proteinExistence type="predicted"/>